<accession>A0A2U3AJ68</accession>
<name>A0A2U3AJ68_9BACL</name>
<dbReference type="GO" id="GO:0140359">
    <property type="term" value="F:ABC-type transporter activity"/>
    <property type="evidence" value="ECO:0007669"/>
    <property type="project" value="InterPro"/>
</dbReference>
<keyword evidence="1" id="KW-0472">Membrane</keyword>
<dbReference type="RefSeq" id="WP_109306816.1">
    <property type="nucleotide sequence ID" value="NZ_BJUF01000010.1"/>
</dbReference>
<evidence type="ECO:0000256" key="1">
    <source>
        <dbReference type="SAM" id="Phobius"/>
    </source>
</evidence>
<keyword evidence="1" id="KW-1133">Transmembrane helix</keyword>
<feature type="transmembrane region" description="Helical" evidence="1">
    <location>
        <begin position="240"/>
        <end position="262"/>
    </location>
</feature>
<dbReference type="Proteomes" id="UP000245938">
    <property type="component" value="Unassembled WGS sequence"/>
</dbReference>
<keyword evidence="3" id="KW-1185">Reference proteome</keyword>
<feature type="transmembrane region" description="Helical" evidence="1">
    <location>
        <begin position="168"/>
        <end position="196"/>
    </location>
</feature>
<dbReference type="PANTHER" id="PTHR43471">
    <property type="entry name" value="ABC TRANSPORTER PERMEASE"/>
    <property type="match status" value="1"/>
</dbReference>
<reference evidence="2 3" key="1">
    <citation type="submission" date="2018-05" db="EMBL/GenBank/DDBJ databases">
        <title>Kurthia sibirica genome sequence.</title>
        <authorList>
            <person name="Maclea K.S."/>
            <person name="Goen A.E."/>
        </authorList>
    </citation>
    <scope>NUCLEOTIDE SEQUENCE [LARGE SCALE GENOMIC DNA]</scope>
    <source>
        <strain evidence="2 3">ATCC 49154</strain>
    </source>
</reference>
<protein>
    <submittedName>
        <fullName evidence="2">ABC transporter permease</fullName>
    </submittedName>
</protein>
<dbReference type="OrthoDB" id="2456752at2"/>
<comment type="caution">
    <text evidence="2">The sequence shown here is derived from an EMBL/GenBank/DDBJ whole genome shotgun (WGS) entry which is preliminary data.</text>
</comment>
<evidence type="ECO:0000313" key="2">
    <source>
        <dbReference type="EMBL" id="PWI24589.1"/>
    </source>
</evidence>
<sequence length="269" mass="29804">MNQLFIKLEWKQMLRSRWMQLVGVLFIVIFAAIALIQQLALPVDGFTRQTASFLNLLLFLLPLFVLTIGSMSVASDVESGWYSLLKTYPLSLSGYIFGKYVSLVLSFSLILLLSFAVVLIMSGVAGAFQLPLVFVFLAILTVLIFAAIAILCGVIAKNRLHALALSLVVWAAALLLLSYVLMAIGTFVAGHVMLNLTIVMIHLNPAEWIRFGYFLFSGQTTVLGPSFYDFTAFYNSFLGYLIYIVISAAWILGPLALAQWLLSRKGRVE</sequence>
<dbReference type="EMBL" id="QFVR01000019">
    <property type="protein sequence ID" value="PWI24589.1"/>
    <property type="molecule type" value="Genomic_DNA"/>
</dbReference>
<proteinExistence type="predicted"/>
<evidence type="ECO:0000313" key="3">
    <source>
        <dbReference type="Proteomes" id="UP000245938"/>
    </source>
</evidence>
<feature type="transmembrane region" description="Helical" evidence="1">
    <location>
        <begin position="53"/>
        <end position="74"/>
    </location>
</feature>
<feature type="transmembrane region" description="Helical" evidence="1">
    <location>
        <begin position="20"/>
        <end position="41"/>
    </location>
</feature>
<organism evidence="2 3">
    <name type="scientific">Kurthia sibirica</name>
    <dbReference type="NCBI Taxonomy" id="202750"/>
    <lineage>
        <taxon>Bacteria</taxon>
        <taxon>Bacillati</taxon>
        <taxon>Bacillota</taxon>
        <taxon>Bacilli</taxon>
        <taxon>Bacillales</taxon>
        <taxon>Caryophanaceae</taxon>
        <taxon>Kurthia</taxon>
    </lineage>
</organism>
<dbReference type="Pfam" id="PF12679">
    <property type="entry name" value="ABC2_membrane_2"/>
    <property type="match status" value="1"/>
</dbReference>
<keyword evidence="1" id="KW-0812">Transmembrane</keyword>
<dbReference type="GO" id="GO:0005886">
    <property type="term" value="C:plasma membrane"/>
    <property type="evidence" value="ECO:0007669"/>
    <property type="project" value="UniProtKB-SubCell"/>
</dbReference>
<feature type="transmembrane region" description="Helical" evidence="1">
    <location>
        <begin position="94"/>
        <end position="120"/>
    </location>
</feature>
<dbReference type="AlphaFoldDB" id="A0A2U3AJ68"/>
<gene>
    <name evidence="2" type="ORF">DEX24_12865</name>
</gene>
<feature type="transmembrane region" description="Helical" evidence="1">
    <location>
        <begin position="132"/>
        <end position="156"/>
    </location>
</feature>